<evidence type="ECO:0000256" key="2">
    <source>
        <dbReference type="SAM" id="SignalP"/>
    </source>
</evidence>
<proteinExistence type="predicted"/>
<keyword evidence="1" id="KW-1133">Transmembrane helix</keyword>
<sequence length="64" mass="6503">MKKLLLIVAALVLLVLFPGLAQATAAVLAATVQFVAAQPVLLGFGLGIATVAHLRGKNPATARI</sequence>
<reference evidence="4" key="1">
    <citation type="journal article" date="2019" name="Int. J. Syst. Evol. Microbiol.">
        <title>The Global Catalogue of Microorganisms (GCM) 10K type strain sequencing project: providing services to taxonomists for standard genome sequencing and annotation.</title>
        <authorList>
            <consortium name="The Broad Institute Genomics Platform"/>
            <consortium name="The Broad Institute Genome Sequencing Center for Infectious Disease"/>
            <person name="Wu L."/>
            <person name="Ma J."/>
        </authorList>
    </citation>
    <scope>NUCLEOTIDE SEQUENCE [LARGE SCALE GENOMIC DNA]</scope>
    <source>
        <strain evidence="4">JCM 4350</strain>
    </source>
</reference>
<accession>A0ABQ2TCI7</accession>
<evidence type="ECO:0000313" key="4">
    <source>
        <dbReference type="Proteomes" id="UP000659767"/>
    </source>
</evidence>
<organism evidence="3 4">
    <name type="scientific">Streptomyces badius</name>
    <dbReference type="NCBI Taxonomy" id="1941"/>
    <lineage>
        <taxon>Bacteria</taxon>
        <taxon>Bacillati</taxon>
        <taxon>Actinomycetota</taxon>
        <taxon>Actinomycetes</taxon>
        <taxon>Kitasatosporales</taxon>
        <taxon>Streptomycetaceae</taxon>
        <taxon>Streptomyces</taxon>
    </lineage>
</organism>
<protein>
    <submittedName>
        <fullName evidence="3">Uncharacterized protein</fullName>
    </submittedName>
</protein>
<evidence type="ECO:0000256" key="1">
    <source>
        <dbReference type="SAM" id="Phobius"/>
    </source>
</evidence>
<gene>
    <name evidence="3" type="ORF">GCM10010253_43100</name>
</gene>
<comment type="caution">
    <text evidence="3">The sequence shown here is derived from an EMBL/GenBank/DDBJ whole genome shotgun (WGS) entry which is preliminary data.</text>
</comment>
<feature type="signal peptide" evidence="2">
    <location>
        <begin position="1"/>
        <end position="23"/>
    </location>
</feature>
<dbReference type="EMBL" id="BMSZ01000012">
    <property type="protein sequence ID" value="GGS63562.1"/>
    <property type="molecule type" value="Genomic_DNA"/>
</dbReference>
<feature type="chain" id="PRO_5047125648" evidence="2">
    <location>
        <begin position="24"/>
        <end position="64"/>
    </location>
</feature>
<name>A0ABQ2TCI7_STRBA</name>
<keyword evidence="1" id="KW-0472">Membrane</keyword>
<feature type="transmembrane region" description="Helical" evidence="1">
    <location>
        <begin position="35"/>
        <end position="54"/>
    </location>
</feature>
<evidence type="ECO:0000313" key="3">
    <source>
        <dbReference type="EMBL" id="GGS63562.1"/>
    </source>
</evidence>
<dbReference type="RefSeq" id="WP_199888856.1">
    <property type="nucleotide sequence ID" value="NZ_BMSZ01000012.1"/>
</dbReference>
<keyword evidence="4" id="KW-1185">Reference proteome</keyword>
<keyword evidence="2" id="KW-0732">Signal</keyword>
<dbReference type="Proteomes" id="UP000659767">
    <property type="component" value="Unassembled WGS sequence"/>
</dbReference>
<keyword evidence="1" id="KW-0812">Transmembrane</keyword>